<evidence type="ECO:0000256" key="1">
    <source>
        <dbReference type="PIRSR" id="PIRSR605019-1"/>
    </source>
</evidence>
<dbReference type="Pfam" id="PF03352">
    <property type="entry name" value="Adenine_glyco"/>
    <property type="match status" value="1"/>
</dbReference>
<organism evidence="2 3">
    <name type="scientific">Piromyces finnis</name>
    <dbReference type="NCBI Taxonomy" id="1754191"/>
    <lineage>
        <taxon>Eukaryota</taxon>
        <taxon>Fungi</taxon>
        <taxon>Fungi incertae sedis</taxon>
        <taxon>Chytridiomycota</taxon>
        <taxon>Chytridiomycota incertae sedis</taxon>
        <taxon>Neocallimastigomycetes</taxon>
        <taxon>Neocallimastigales</taxon>
        <taxon>Neocallimastigaceae</taxon>
        <taxon>Piromyces</taxon>
    </lineage>
</organism>
<keyword evidence="1" id="KW-0862">Zinc</keyword>
<dbReference type="SUPFAM" id="SSF48150">
    <property type="entry name" value="DNA-glycosylase"/>
    <property type="match status" value="1"/>
</dbReference>
<dbReference type="GO" id="GO:0046872">
    <property type="term" value="F:metal ion binding"/>
    <property type="evidence" value="ECO:0007669"/>
    <property type="project" value="UniProtKB-KW"/>
</dbReference>
<dbReference type="Proteomes" id="UP000193719">
    <property type="component" value="Unassembled WGS sequence"/>
</dbReference>
<proteinExistence type="predicted"/>
<dbReference type="InterPro" id="IPR011257">
    <property type="entry name" value="DNA_glycosylase"/>
</dbReference>
<dbReference type="Gene3D" id="1.10.340.30">
    <property type="entry name" value="Hypothetical protein, domain 2"/>
    <property type="match status" value="1"/>
</dbReference>
<comment type="caution">
    <text evidence="2">The sequence shown here is derived from an EMBL/GenBank/DDBJ whole genome shotgun (WGS) entry which is preliminary data.</text>
</comment>
<dbReference type="PANTHER" id="PTHR30037">
    <property type="entry name" value="DNA-3-METHYLADENINE GLYCOSYLASE 1"/>
    <property type="match status" value="1"/>
</dbReference>
<dbReference type="EMBL" id="MCFH01000050">
    <property type="protein sequence ID" value="ORX43831.1"/>
    <property type="molecule type" value="Genomic_DNA"/>
</dbReference>
<feature type="binding site" evidence="1">
    <location>
        <position position="211"/>
    </location>
    <ligand>
        <name>Zn(2+)</name>
        <dbReference type="ChEBI" id="CHEBI:29105"/>
    </ligand>
</feature>
<feature type="binding site" evidence="1">
    <location>
        <position position="215"/>
    </location>
    <ligand>
        <name>Zn(2+)</name>
        <dbReference type="ChEBI" id="CHEBI:29105"/>
    </ligand>
</feature>
<dbReference type="GO" id="GO:0008725">
    <property type="term" value="F:DNA-3-methyladenine glycosylase activity"/>
    <property type="evidence" value="ECO:0007669"/>
    <property type="project" value="InterPro"/>
</dbReference>
<sequence length="218" mass="25830">MPPKKHNNKIIKKEKDIEKDVEKETIDIDGKTRCEFASIIYKKKKSEIMLRYHDKRWCKPIHEENELYAMLVLETMQAGLSWLTILEKEENYRKAFDKLNPVIVAKYNAKKIEKLMQNPGIIRNKRKIVSIINNAKAFLKVQNEFGTFDKYIWSFTDRKTIDHHRSKKDEMPAKSELSEKISKDLKKRGFQFVGPISIYSYLQGIGIINDHNEFCDFR</sequence>
<gene>
    <name evidence="2" type="ORF">BCR36DRAFT_141204</name>
</gene>
<feature type="binding site" evidence="1">
    <location>
        <position position="34"/>
    </location>
    <ligand>
        <name>Zn(2+)</name>
        <dbReference type="ChEBI" id="CHEBI:29105"/>
    </ligand>
</feature>
<keyword evidence="3" id="KW-1185">Reference proteome</keyword>
<feature type="binding site" evidence="1">
    <location>
        <position position="53"/>
    </location>
    <ligand>
        <name>Zn(2+)</name>
        <dbReference type="ChEBI" id="CHEBI:29105"/>
    </ligand>
</feature>
<evidence type="ECO:0000313" key="2">
    <source>
        <dbReference type="EMBL" id="ORX43831.1"/>
    </source>
</evidence>
<name>A0A1Y1UZC6_9FUNG</name>
<dbReference type="AlphaFoldDB" id="A0A1Y1UZC6"/>
<accession>A0A1Y1UZC6</accession>
<evidence type="ECO:0000313" key="3">
    <source>
        <dbReference type="Proteomes" id="UP000193719"/>
    </source>
</evidence>
<reference evidence="2 3" key="1">
    <citation type="submission" date="2016-08" db="EMBL/GenBank/DDBJ databases">
        <title>Genomes of anaerobic fungi encode conserved fungal cellulosomes for biomass hydrolysis.</title>
        <authorList>
            <consortium name="DOE Joint Genome Institute"/>
            <person name="Haitjema C.H."/>
            <person name="Gilmore S.P."/>
            <person name="Henske J.K."/>
            <person name="Solomon K.V."/>
            <person name="De Groot R."/>
            <person name="Kuo A."/>
            <person name="Mondo S.J."/>
            <person name="Salamov A.A."/>
            <person name="Labutti K."/>
            <person name="Zhao Z."/>
            <person name="Chiniquy J."/>
            <person name="Barry K."/>
            <person name="Brewer H.M."/>
            <person name="Purvine S.O."/>
            <person name="Wright A.T."/>
            <person name="Boxma B."/>
            <person name="Van Alen T."/>
            <person name="Hackstein J.H."/>
            <person name="Baker S.E."/>
            <person name="Grigoriev I.V."/>
            <person name="O'Malley M.A."/>
        </authorList>
    </citation>
    <scope>NUCLEOTIDE SEQUENCE [LARGE SCALE GENOMIC DNA]</scope>
    <source>
        <strain evidence="3">finn</strain>
    </source>
</reference>
<dbReference type="OrthoDB" id="3941538at2759"/>
<keyword evidence="1" id="KW-0479">Metal-binding</keyword>
<dbReference type="GO" id="GO:0006284">
    <property type="term" value="P:base-excision repair"/>
    <property type="evidence" value="ECO:0007669"/>
    <property type="project" value="InterPro"/>
</dbReference>
<dbReference type="STRING" id="1754191.A0A1Y1UZC6"/>
<protein>
    <submittedName>
        <fullName evidence="2">3-methyl-adenine D glycosylase I</fullName>
    </submittedName>
</protein>
<dbReference type="InterPro" id="IPR052891">
    <property type="entry name" value="DNA-3mA_glycosylase"/>
</dbReference>
<dbReference type="InterPro" id="IPR005019">
    <property type="entry name" value="Adenine_glyco"/>
</dbReference>
<reference evidence="2 3" key="2">
    <citation type="submission" date="2016-08" db="EMBL/GenBank/DDBJ databases">
        <title>Pervasive Adenine N6-methylation of Active Genes in Fungi.</title>
        <authorList>
            <consortium name="DOE Joint Genome Institute"/>
            <person name="Mondo S.J."/>
            <person name="Dannebaum R.O."/>
            <person name="Kuo R.C."/>
            <person name="Labutti K."/>
            <person name="Haridas S."/>
            <person name="Kuo A."/>
            <person name="Salamov A."/>
            <person name="Ahrendt S.R."/>
            <person name="Lipzen A."/>
            <person name="Sullivan W."/>
            <person name="Andreopoulos W.B."/>
            <person name="Clum A."/>
            <person name="Lindquist E."/>
            <person name="Daum C."/>
            <person name="Ramamoorthy G.K."/>
            <person name="Gryganskyi A."/>
            <person name="Culley D."/>
            <person name="Magnuson J.K."/>
            <person name="James T.Y."/>
            <person name="O'Malley M.A."/>
            <person name="Stajich J.E."/>
            <person name="Spatafora J.W."/>
            <person name="Visel A."/>
            <person name="Grigoriev I.V."/>
        </authorList>
    </citation>
    <scope>NUCLEOTIDE SEQUENCE [LARGE SCALE GENOMIC DNA]</scope>
    <source>
        <strain evidence="3">finn</strain>
    </source>
</reference>
<dbReference type="PANTHER" id="PTHR30037:SF4">
    <property type="entry name" value="DNA-3-METHYLADENINE GLYCOSYLASE I"/>
    <property type="match status" value="1"/>
</dbReference>